<feature type="region of interest" description="Disordered" evidence="1">
    <location>
        <begin position="28"/>
        <end position="50"/>
    </location>
</feature>
<accession>A0A4R6QGM9</accession>
<dbReference type="Gene3D" id="3.40.50.1820">
    <property type="entry name" value="alpha/beta hydrolase"/>
    <property type="match status" value="1"/>
</dbReference>
<reference evidence="2 3" key="1">
    <citation type="submission" date="2019-03" db="EMBL/GenBank/DDBJ databases">
        <title>Genomic Encyclopedia of Type Strains, Phase IV (KMG-IV): sequencing the most valuable type-strain genomes for metagenomic binning, comparative biology and taxonomic classification.</title>
        <authorList>
            <person name="Goeker M."/>
        </authorList>
    </citation>
    <scope>NUCLEOTIDE SEQUENCE [LARGE SCALE GENOMIC DNA]</scope>
    <source>
        <strain evidence="2 3">DSM 16998</strain>
    </source>
</reference>
<dbReference type="InterPro" id="IPR029058">
    <property type="entry name" value="AB_hydrolase_fold"/>
</dbReference>
<evidence type="ECO:0000313" key="3">
    <source>
        <dbReference type="Proteomes" id="UP000295361"/>
    </source>
</evidence>
<evidence type="ECO:0000256" key="1">
    <source>
        <dbReference type="SAM" id="MobiDB-lite"/>
    </source>
</evidence>
<dbReference type="EMBL" id="SNXS01000011">
    <property type="protein sequence ID" value="TDP61589.1"/>
    <property type="molecule type" value="Genomic_DNA"/>
</dbReference>
<proteinExistence type="predicted"/>
<dbReference type="AlphaFoldDB" id="A0A4R6QGM9"/>
<name>A0A4R6QGM9_9BURK</name>
<organism evidence="2 3">
    <name type="scientific">Roseateles toxinivorans</name>
    <dbReference type="NCBI Taxonomy" id="270368"/>
    <lineage>
        <taxon>Bacteria</taxon>
        <taxon>Pseudomonadati</taxon>
        <taxon>Pseudomonadota</taxon>
        <taxon>Betaproteobacteria</taxon>
        <taxon>Burkholderiales</taxon>
        <taxon>Sphaerotilaceae</taxon>
        <taxon>Roseateles</taxon>
    </lineage>
</organism>
<keyword evidence="3" id="KW-1185">Reference proteome</keyword>
<comment type="caution">
    <text evidence="2">The sequence shown here is derived from an EMBL/GenBank/DDBJ whole genome shotgun (WGS) entry which is preliminary data.</text>
</comment>
<gene>
    <name evidence="2" type="ORF">DES47_1116</name>
</gene>
<dbReference type="InParanoid" id="A0A4R6QGM9"/>
<protein>
    <recommendedName>
        <fullName evidence="4">Alpha/beta hydrolase</fullName>
    </recommendedName>
</protein>
<dbReference type="Proteomes" id="UP000295361">
    <property type="component" value="Unassembled WGS sequence"/>
</dbReference>
<sequence length="491" mass="51896">MNDSLSQRGRLALGSLFLATLAACGGGSDDRPAPPVVAPPAPPVPEETRPQDARVFTPVVEATFAALPGAAVETDRWTGVLNGAAYRIEVPQTGWNGKLVMWAHGYAGTGPNLTVGNPIMRRYLLANGYAWAASSYTKNYYDVRAGVEDTNALALNFVSIAAAKGRTLATPSKYFITGVSMGGHITAAAIDIEARSFANNKVRYAGAVPMCGVVGDNELFNYFAGYQVVAQALAGVPMTRFPSNDFATIAPTIQAALWSTFPTVSNAQGDKLKTAVMHLSGGPRPFYAEGWASASHQGSIWSSLGGDGTISGILNHNILDTTALVYKIDGSSDSATAVDAAFNAGIFKISPTADANRRRRDGLRFIPVTGADFDVPVVSIHTLGDLFVPFKMEQVFYERAKAKGTDKWLVQRAIRDVGHCAFTAAEATSAFDAMVKWEAGGAKPEGDDVVTAAIVAAPTYGCKFTNNTPSLEDYTAPATRAGFQAKYPACP</sequence>
<dbReference type="SUPFAM" id="SSF53474">
    <property type="entry name" value="alpha/beta-Hydrolases"/>
    <property type="match status" value="1"/>
</dbReference>
<feature type="compositionally biased region" description="Pro residues" evidence="1">
    <location>
        <begin position="33"/>
        <end position="45"/>
    </location>
</feature>
<dbReference type="RefSeq" id="WP_133703442.1">
    <property type="nucleotide sequence ID" value="NZ_SNXS01000011.1"/>
</dbReference>
<evidence type="ECO:0008006" key="4">
    <source>
        <dbReference type="Google" id="ProtNLM"/>
    </source>
</evidence>
<evidence type="ECO:0000313" key="2">
    <source>
        <dbReference type="EMBL" id="TDP61589.1"/>
    </source>
</evidence>
<dbReference type="OrthoDB" id="7197847at2"/>